<dbReference type="Proteomes" id="UP000276133">
    <property type="component" value="Unassembled WGS sequence"/>
</dbReference>
<gene>
    <name evidence="1" type="ORF">BpHYR1_002017</name>
</gene>
<comment type="caution">
    <text evidence="1">The sequence shown here is derived from an EMBL/GenBank/DDBJ whole genome shotgun (WGS) entry which is preliminary data.</text>
</comment>
<reference evidence="1 2" key="1">
    <citation type="journal article" date="2018" name="Sci. Rep.">
        <title>Genomic signatures of local adaptation to the degree of environmental predictability in rotifers.</title>
        <authorList>
            <person name="Franch-Gras L."/>
            <person name="Hahn C."/>
            <person name="Garcia-Roger E.M."/>
            <person name="Carmona M.J."/>
            <person name="Serra M."/>
            <person name="Gomez A."/>
        </authorList>
    </citation>
    <scope>NUCLEOTIDE SEQUENCE [LARGE SCALE GENOMIC DNA]</scope>
    <source>
        <strain evidence="1">HYR1</strain>
    </source>
</reference>
<dbReference type="EMBL" id="REGN01006750">
    <property type="protein sequence ID" value="RNA08431.1"/>
    <property type="molecule type" value="Genomic_DNA"/>
</dbReference>
<proteinExistence type="predicted"/>
<organism evidence="1 2">
    <name type="scientific">Brachionus plicatilis</name>
    <name type="common">Marine rotifer</name>
    <name type="synonym">Brachionus muelleri</name>
    <dbReference type="NCBI Taxonomy" id="10195"/>
    <lineage>
        <taxon>Eukaryota</taxon>
        <taxon>Metazoa</taxon>
        <taxon>Spiralia</taxon>
        <taxon>Gnathifera</taxon>
        <taxon>Rotifera</taxon>
        <taxon>Eurotatoria</taxon>
        <taxon>Monogononta</taxon>
        <taxon>Pseudotrocha</taxon>
        <taxon>Ploima</taxon>
        <taxon>Brachionidae</taxon>
        <taxon>Brachionus</taxon>
    </lineage>
</organism>
<accession>A0A3M7QBR1</accession>
<name>A0A3M7QBR1_BRAPC</name>
<protein>
    <submittedName>
        <fullName evidence="1">Uncharacterized protein</fullName>
    </submittedName>
</protein>
<dbReference type="AlphaFoldDB" id="A0A3M7QBR1"/>
<evidence type="ECO:0000313" key="2">
    <source>
        <dbReference type="Proteomes" id="UP000276133"/>
    </source>
</evidence>
<evidence type="ECO:0000313" key="1">
    <source>
        <dbReference type="EMBL" id="RNA08431.1"/>
    </source>
</evidence>
<keyword evidence="2" id="KW-1185">Reference proteome</keyword>
<sequence length="108" mass="12320">MSNILNNVRIIINEIKKKIQRYTCSNETLLAFVHILKESETDISDIREASRQLKDLAVVSHSRGNSWTKIAKGDFFQIKKLLPMGKLSIKNNILFSLNKCSMTACHIT</sequence>